<reference evidence="4" key="1">
    <citation type="submission" date="2017-05" db="EMBL/GenBank/DDBJ databases">
        <authorList>
            <person name="Lin X."/>
        </authorList>
    </citation>
    <scope>NUCLEOTIDE SEQUENCE [LARGE SCALE GENOMIC DNA]</scope>
    <source>
        <strain evidence="4">JLT2012</strain>
    </source>
</reference>
<evidence type="ECO:0000259" key="2">
    <source>
        <dbReference type="Pfam" id="PF14301"/>
    </source>
</evidence>
<dbReference type="AlphaFoldDB" id="A0A219B3J8"/>
<evidence type="ECO:0000313" key="3">
    <source>
        <dbReference type="EMBL" id="OWV32905.1"/>
    </source>
</evidence>
<keyword evidence="4" id="KW-1185">Reference proteome</keyword>
<dbReference type="EMBL" id="NFZT01000001">
    <property type="protein sequence ID" value="OWV32905.1"/>
    <property type="molecule type" value="Genomic_DNA"/>
</dbReference>
<dbReference type="InterPro" id="IPR025484">
    <property type="entry name" value="DUF4376"/>
</dbReference>
<feature type="domain" description="DUF4376" evidence="2">
    <location>
        <begin position="76"/>
        <end position="186"/>
    </location>
</feature>
<evidence type="ECO:0000313" key="4">
    <source>
        <dbReference type="Proteomes" id="UP000198462"/>
    </source>
</evidence>
<dbReference type="RefSeq" id="WP_088711694.1">
    <property type="nucleotide sequence ID" value="NZ_NFZT01000001.1"/>
</dbReference>
<name>A0A219B3J8_9SPHN</name>
<gene>
    <name evidence="3" type="ORF">B5C34_05185</name>
</gene>
<dbReference type="OrthoDB" id="7585645at2"/>
<sequence>MRRFLLFESQTGAPIGGLHPEPPVPGQGEEVARVPRSALEQPPTTAWDPARRGFYDIPGEEPVRDGPAVAATLLDAAKAASRHRVRRSRLRAEDAGFDMPFGRVQSDPVSRSRIRTAVIAALGYLARPAEAPFFRAWTLADNSAAALDAEGVVELGAGLDRHLMACHERAQQLRAEIDAAETDPELAAVCVGEGWP</sequence>
<feature type="region of interest" description="Disordered" evidence="1">
    <location>
        <begin position="11"/>
        <end position="31"/>
    </location>
</feature>
<protein>
    <recommendedName>
        <fullName evidence="2">DUF4376 domain-containing protein</fullName>
    </recommendedName>
</protein>
<accession>A0A219B3J8</accession>
<comment type="caution">
    <text evidence="3">The sequence shown here is derived from an EMBL/GenBank/DDBJ whole genome shotgun (WGS) entry which is preliminary data.</text>
</comment>
<dbReference type="Proteomes" id="UP000198462">
    <property type="component" value="Unassembled WGS sequence"/>
</dbReference>
<organism evidence="3 4">
    <name type="scientific">Pacificimonas flava</name>
    <dbReference type="NCBI Taxonomy" id="1234595"/>
    <lineage>
        <taxon>Bacteria</taxon>
        <taxon>Pseudomonadati</taxon>
        <taxon>Pseudomonadota</taxon>
        <taxon>Alphaproteobacteria</taxon>
        <taxon>Sphingomonadales</taxon>
        <taxon>Sphingosinicellaceae</taxon>
        <taxon>Pacificimonas</taxon>
    </lineage>
</organism>
<evidence type="ECO:0000256" key="1">
    <source>
        <dbReference type="SAM" id="MobiDB-lite"/>
    </source>
</evidence>
<dbReference type="Pfam" id="PF14301">
    <property type="entry name" value="DUF4376"/>
    <property type="match status" value="1"/>
</dbReference>
<proteinExistence type="predicted"/>